<evidence type="ECO:0000313" key="2">
    <source>
        <dbReference type="EMBL" id="MBO3097859.1"/>
    </source>
</evidence>
<evidence type="ECO:0000259" key="1">
    <source>
        <dbReference type="Pfam" id="PF21781"/>
    </source>
</evidence>
<comment type="caution">
    <text evidence="2">The sequence shown here is derived from an EMBL/GenBank/DDBJ whole genome shotgun (WGS) entry which is preliminary data.</text>
</comment>
<organism evidence="2 3">
    <name type="scientific">Gelidibacter pelagius</name>
    <dbReference type="NCBI Taxonomy" id="2819985"/>
    <lineage>
        <taxon>Bacteria</taxon>
        <taxon>Pseudomonadati</taxon>
        <taxon>Bacteroidota</taxon>
        <taxon>Flavobacteriia</taxon>
        <taxon>Flavobacteriales</taxon>
        <taxon>Flavobacteriaceae</taxon>
        <taxon>Gelidibacter</taxon>
    </lineage>
</organism>
<dbReference type="Proteomes" id="UP000681315">
    <property type="component" value="Unassembled WGS sequence"/>
</dbReference>
<gene>
    <name evidence="2" type="ORF">J4051_06240</name>
</gene>
<dbReference type="EMBL" id="JAGEVG010000006">
    <property type="protein sequence ID" value="MBO3097859.1"/>
    <property type="molecule type" value="Genomic_DNA"/>
</dbReference>
<dbReference type="Pfam" id="PF21781">
    <property type="entry name" value="DUF6876"/>
    <property type="match status" value="1"/>
</dbReference>
<dbReference type="RefSeq" id="WP_208233009.1">
    <property type="nucleotide sequence ID" value="NZ_JAGEVG010000006.1"/>
</dbReference>
<keyword evidence="3" id="KW-1185">Reference proteome</keyword>
<feature type="domain" description="DUF6876" evidence="1">
    <location>
        <begin position="7"/>
        <end position="126"/>
    </location>
</feature>
<dbReference type="InterPro" id="IPR049241">
    <property type="entry name" value="DUF6876"/>
</dbReference>
<accession>A0ABS3SQ91</accession>
<proteinExistence type="predicted"/>
<sequence>MNDKVNEIKEGLQHFHGSEMFFQIPLIRTRFTNGIKYLADVADCFWLVTDSSVIAKNLMNKSYFITIDFKRLTKDEQEEFGCEAFITYGDGNDNILEKHRYNVTDFPLDELRLFFVDNTLMLPSEY</sequence>
<name>A0ABS3SQ91_9FLAO</name>
<evidence type="ECO:0000313" key="3">
    <source>
        <dbReference type="Proteomes" id="UP000681315"/>
    </source>
</evidence>
<reference evidence="2 3" key="1">
    <citation type="submission" date="2021-03" db="EMBL/GenBank/DDBJ databases">
        <title>Gelidibacter sp. nov., isolated from costal sediment.</title>
        <authorList>
            <person name="Lun K.-Y."/>
        </authorList>
    </citation>
    <scope>NUCLEOTIDE SEQUENCE [LARGE SCALE GENOMIC DNA]</scope>
    <source>
        <strain evidence="2 3">DF109</strain>
    </source>
</reference>
<protein>
    <recommendedName>
        <fullName evidence="1">DUF6876 domain-containing protein</fullName>
    </recommendedName>
</protein>